<dbReference type="RefSeq" id="WP_076658503.1">
    <property type="nucleotide sequence ID" value="NZ_FTPR01000001.1"/>
</dbReference>
<evidence type="ECO:0000313" key="2">
    <source>
        <dbReference type="Proteomes" id="UP000186997"/>
    </source>
</evidence>
<sequence length="203" mass="21741">MVKWIIAAVFLGQAAGADPVAQVEAAANAAFDRMPVVQQVDRIAGLCGADESVNAVVAYCTSTNRILLARHAAAAPQTPYMLAHVYGHAVQVQHGVADFALRQIRQRRTEEAMLRGLVTRQVECIAGFLLARAGVPPFDLDTAFAQEPFTDSHWGRDPLRIGPEVSIGVAARAQWLAIGQRGDLSACGPGEFTAELLIDALNR</sequence>
<keyword evidence="2" id="KW-1185">Reference proteome</keyword>
<name>A0A1R3WMB9_9RHOB</name>
<reference evidence="2" key="1">
    <citation type="submission" date="2017-01" db="EMBL/GenBank/DDBJ databases">
        <authorList>
            <person name="Varghese N."/>
            <person name="Submissions S."/>
        </authorList>
    </citation>
    <scope>NUCLEOTIDE SEQUENCE [LARGE SCALE GENOMIC DNA]</scope>
    <source>
        <strain evidence="2">DSM 29591</strain>
    </source>
</reference>
<organism evidence="1 2">
    <name type="scientific">Yoonia rosea</name>
    <dbReference type="NCBI Taxonomy" id="287098"/>
    <lineage>
        <taxon>Bacteria</taxon>
        <taxon>Pseudomonadati</taxon>
        <taxon>Pseudomonadota</taxon>
        <taxon>Alphaproteobacteria</taxon>
        <taxon>Rhodobacterales</taxon>
        <taxon>Paracoccaceae</taxon>
        <taxon>Yoonia</taxon>
    </lineage>
</organism>
<dbReference type="AlphaFoldDB" id="A0A1R3WMB9"/>
<protein>
    <submittedName>
        <fullName evidence="1">Uncharacterized protein</fullName>
    </submittedName>
</protein>
<dbReference type="EMBL" id="FTPR01000001">
    <property type="protein sequence ID" value="SIT79008.1"/>
    <property type="molecule type" value="Genomic_DNA"/>
</dbReference>
<dbReference type="OrthoDB" id="7650680at2"/>
<accession>A0A1R3WMB9</accession>
<evidence type="ECO:0000313" key="1">
    <source>
        <dbReference type="EMBL" id="SIT79008.1"/>
    </source>
</evidence>
<gene>
    <name evidence="1" type="ORF">SAMN05421665_0866</name>
</gene>
<proteinExistence type="predicted"/>
<dbReference type="Proteomes" id="UP000186997">
    <property type="component" value="Unassembled WGS sequence"/>
</dbReference>